<dbReference type="Proteomes" id="UP001164286">
    <property type="component" value="Unassembled WGS sequence"/>
</dbReference>
<dbReference type="EMBL" id="JAKWFO010000013">
    <property type="protein sequence ID" value="KAI9633010.1"/>
    <property type="molecule type" value="Genomic_DNA"/>
</dbReference>
<name>A0AA38H2P0_9TREE</name>
<proteinExistence type="predicted"/>
<dbReference type="AlphaFoldDB" id="A0AA38H2P0"/>
<keyword evidence="3" id="KW-1185">Reference proteome</keyword>
<feature type="compositionally biased region" description="Basic and acidic residues" evidence="1">
    <location>
        <begin position="34"/>
        <end position="88"/>
    </location>
</feature>
<dbReference type="GeneID" id="77727161"/>
<reference evidence="2" key="1">
    <citation type="journal article" date="2022" name="G3 (Bethesda)">
        <title>High quality genome of the basidiomycete yeast Dioszegia hungarica PDD-24b-2 isolated from cloud water.</title>
        <authorList>
            <person name="Jarrige D."/>
            <person name="Haridas S."/>
            <person name="Bleykasten-Grosshans C."/>
            <person name="Joly M."/>
            <person name="Nadalig T."/>
            <person name="Sancelme M."/>
            <person name="Vuilleumier S."/>
            <person name="Grigoriev I.V."/>
            <person name="Amato P."/>
            <person name="Bringel F."/>
        </authorList>
    </citation>
    <scope>NUCLEOTIDE SEQUENCE</scope>
    <source>
        <strain evidence="2">PDD-24b-2</strain>
    </source>
</reference>
<accession>A0AA38H2P0</accession>
<sequence>MVVGWLKSRVEGDGKKVDSSVKGDNGGAVGSTGQRREREEGRGGGRRESDFAEVSRCRTHPPKDAWKGDVAEMEGQKEEDRCVRKGGTEYRGGGGAEETSEISRRGNHLTLERDERWGCVRGCLGEGRSVTPGAGAATGGGAFANATCDRMAKRVVSRRRRRALGEISNGSRGAAGAQEVLREGVRKRRVVVQARRAGAGLGGSAGREGIADKVTEAGDGRLKNLLMNGLTRQLCSIVPSASAARQKILDRDRGTAVPCRAIARGVPYPGVSVLNYRIRRFYDKPLPQSASCILIHPCSLGALGVASDRDERHAKTLQPQTLLCCTEALKG</sequence>
<organism evidence="2 3">
    <name type="scientific">Dioszegia hungarica</name>
    <dbReference type="NCBI Taxonomy" id="4972"/>
    <lineage>
        <taxon>Eukaryota</taxon>
        <taxon>Fungi</taxon>
        <taxon>Dikarya</taxon>
        <taxon>Basidiomycota</taxon>
        <taxon>Agaricomycotina</taxon>
        <taxon>Tremellomycetes</taxon>
        <taxon>Tremellales</taxon>
        <taxon>Bulleribasidiaceae</taxon>
        <taxon>Dioszegia</taxon>
    </lineage>
</organism>
<evidence type="ECO:0000313" key="2">
    <source>
        <dbReference type="EMBL" id="KAI9633010.1"/>
    </source>
</evidence>
<feature type="region of interest" description="Disordered" evidence="1">
    <location>
        <begin position="1"/>
        <end position="105"/>
    </location>
</feature>
<evidence type="ECO:0000313" key="3">
    <source>
        <dbReference type="Proteomes" id="UP001164286"/>
    </source>
</evidence>
<gene>
    <name evidence="2" type="ORF">MKK02DRAFT_29996</name>
</gene>
<comment type="caution">
    <text evidence="2">The sequence shown here is derived from an EMBL/GenBank/DDBJ whole genome shotgun (WGS) entry which is preliminary data.</text>
</comment>
<feature type="compositionally biased region" description="Basic and acidic residues" evidence="1">
    <location>
        <begin position="8"/>
        <end position="21"/>
    </location>
</feature>
<protein>
    <submittedName>
        <fullName evidence="2">Uncharacterized protein</fullName>
    </submittedName>
</protein>
<dbReference type="RefSeq" id="XP_052942787.1">
    <property type="nucleotide sequence ID" value="XM_053087956.1"/>
</dbReference>
<evidence type="ECO:0000256" key="1">
    <source>
        <dbReference type="SAM" id="MobiDB-lite"/>
    </source>
</evidence>